<dbReference type="SUPFAM" id="SSF69322">
    <property type="entry name" value="Tricorn protease domain 2"/>
    <property type="match status" value="1"/>
</dbReference>
<evidence type="ECO:0000256" key="2">
    <source>
        <dbReference type="ARBA" id="ARBA00022737"/>
    </source>
</evidence>
<dbReference type="InterPro" id="IPR027417">
    <property type="entry name" value="P-loop_NTPase"/>
</dbReference>
<organism evidence="6 7">
    <name type="scientific">Anabaena subtropica FACHB-260</name>
    <dbReference type="NCBI Taxonomy" id="2692884"/>
    <lineage>
        <taxon>Bacteria</taxon>
        <taxon>Bacillati</taxon>
        <taxon>Cyanobacteriota</taxon>
        <taxon>Cyanophyceae</taxon>
        <taxon>Nostocales</taxon>
        <taxon>Nostocaceae</taxon>
        <taxon>Anabaena</taxon>
    </lineage>
</organism>
<dbReference type="Proteomes" id="UP000607281">
    <property type="component" value="Unassembled WGS sequence"/>
</dbReference>
<dbReference type="InterPro" id="IPR019775">
    <property type="entry name" value="WD40_repeat_CS"/>
</dbReference>
<dbReference type="Gene3D" id="3.40.50.300">
    <property type="entry name" value="P-loop containing nucleotide triphosphate hydrolases"/>
    <property type="match status" value="1"/>
</dbReference>
<dbReference type="InterPro" id="IPR058651">
    <property type="entry name" value="HTH_VMAP-M9"/>
</dbReference>
<dbReference type="PROSITE" id="PS00678">
    <property type="entry name" value="WD_REPEATS_1"/>
    <property type="match status" value="3"/>
</dbReference>
<accession>A0ABR8CQW8</accession>
<dbReference type="SUPFAM" id="SSF50978">
    <property type="entry name" value="WD40 repeat-like"/>
    <property type="match status" value="2"/>
</dbReference>
<dbReference type="PROSITE" id="PS50294">
    <property type="entry name" value="WD_REPEATS_REGION"/>
    <property type="match status" value="13"/>
</dbReference>
<feature type="repeat" description="WD" evidence="3">
    <location>
        <begin position="727"/>
        <end position="768"/>
    </location>
</feature>
<dbReference type="InterPro" id="IPR020472">
    <property type="entry name" value="WD40_PAC1"/>
</dbReference>
<dbReference type="PANTHER" id="PTHR19879:SF9">
    <property type="entry name" value="TRANSCRIPTION INITIATION FACTOR TFIID SUBUNIT 5"/>
    <property type="match status" value="1"/>
</dbReference>
<feature type="domain" description="NB-ARC" evidence="4">
    <location>
        <begin position="139"/>
        <end position="241"/>
    </location>
</feature>
<protein>
    <recommendedName>
        <fullName evidence="8">NB-ARC domain-containing protein</fullName>
    </recommendedName>
</protein>
<feature type="domain" description="vWA-MoxR associated protein N-terminal HTH" evidence="5">
    <location>
        <begin position="1"/>
        <end position="87"/>
    </location>
</feature>
<dbReference type="Pfam" id="PF26355">
    <property type="entry name" value="HTH_VMAP-M9"/>
    <property type="match status" value="1"/>
</dbReference>
<dbReference type="InterPro" id="IPR036322">
    <property type="entry name" value="WD40_repeat_dom_sf"/>
</dbReference>
<feature type="repeat" description="WD" evidence="3">
    <location>
        <begin position="769"/>
        <end position="809"/>
    </location>
</feature>
<evidence type="ECO:0000313" key="6">
    <source>
        <dbReference type="EMBL" id="MBD2345278.1"/>
    </source>
</evidence>
<feature type="repeat" description="WD" evidence="3">
    <location>
        <begin position="685"/>
        <end position="726"/>
    </location>
</feature>
<evidence type="ECO:0000256" key="1">
    <source>
        <dbReference type="ARBA" id="ARBA00022574"/>
    </source>
</evidence>
<evidence type="ECO:0000259" key="4">
    <source>
        <dbReference type="Pfam" id="PF00931"/>
    </source>
</evidence>
<dbReference type="Pfam" id="PF00931">
    <property type="entry name" value="NB-ARC"/>
    <property type="match status" value="1"/>
</dbReference>
<evidence type="ECO:0000256" key="3">
    <source>
        <dbReference type="PROSITE-ProRule" id="PRU00221"/>
    </source>
</evidence>
<feature type="repeat" description="WD" evidence="3">
    <location>
        <begin position="608"/>
        <end position="642"/>
    </location>
</feature>
<dbReference type="RefSeq" id="WP_190407720.1">
    <property type="nucleotide sequence ID" value="NZ_JACJRF010000022.1"/>
</dbReference>
<evidence type="ECO:0000313" key="7">
    <source>
        <dbReference type="Proteomes" id="UP000607281"/>
    </source>
</evidence>
<feature type="repeat" description="WD" evidence="3">
    <location>
        <begin position="978"/>
        <end position="1019"/>
    </location>
</feature>
<keyword evidence="2" id="KW-0677">Repeat</keyword>
<dbReference type="InterPro" id="IPR002182">
    <property type="entry name" value="NB-ARC"/>
</dbReference>
<dbReference type="PANTHER" id="PTHR19879">
    <property type="entry name" value="TRANSCRIPTION INITIATION FACTOR TFIID"/>
    <property type="match status" value="1"/>
</dbReference>
<feature type="repeat" description="WD" evidence="3">
    <location>
        <begin position="1020"/>
        <end position="1061"/>
    </location>
</feature>
<comment type="caution">
    <text evidence="6">The sequence shown here is derived from an EMBL/GenBank/DDBJ whole genome shotgun (WGS) entry which is preliminary data.</text>
</comment>
<keyword evidence="1 3" id="KW-0853">WD repeat</keyword>
<dbReference type="SUPFAM" id="SSF52540">
    <property type="entry name" value="P-loop containing nucleoside triphosphate hydrolases"/>
    <property type="match status" value="1"/>
</dbReference>
<dbReference type="CDD" id="cd00200">
    <property type="entry name" value="WD40"/>
    <property type="match status" value="2"/>
</dbReference>
<feature type="repeat" description="WD" evidence="3">
    <location>
        <begin position="1062"/>
        <end position="1103"/>
    </location>
</feature>
<feature type="repeat" description="WD" evidence="3">
    <location>
        <begin position="894"/>
        <end position="935"/>
    </location>
</feature>
<feature type="repeat" description="WD" evidence="3">
    <location>
        <begin position="936"/>
        <end position="977"/>
    </location>
</feature>
<dbReference type="PRINTS" id="PR00320">
    <property type="entry name" value="GPROTEINBRPT"/>
</dbReference>
<feature type="repeat" description="WD" evidence="3">
    <location>
        <begin position="1104"/>
        <end position="1145"/>
    </location>
</feature>
<feature type="repeat" description="WD" evidence="3">
    <location>
        <begin position="852"/>
        <end position="893"/>
    </location>
</feature>
<feature type="repeat" description="WD" evidence="3">
    <location>
        <begin position="1169"/>
        <end position="1194"/>
    </location>
</feature>
<gene>
    <name evidence="6" type="ORF">H6G18_14135</name>
</gene>
<dbReference type="Gene3D" id="2.130.10.10">
    <property type="entry name" value="YVTN repeat-like/Quinoprotein amine dehydrogenase"/>
    <property type="match status" value="5"/>
</dbReference>
<dbReference type="PROSITE" id="PS50082">
    <property type="entry name" value="WD_REPEATS_2"/>
    <property type="match status" value="14"/>
</dbReference>
<sequence>MDLEQAIVFTDTLFFDKFGEHLSDLQQAMLRESWSWQRQSYDKIAETYSYSPIYLKHDVGPKLWKRLSEVLGEKVNKTNFRAAIERQFNLENRVSQPEKTVLEVVVQTPEITIHNDEVTATKRQDWGEAIDVSFFYGRQQELTELQQWIVEEKCRLIGLLGMGGMGKTSISVKLGQHLQNDFECVIWRSLRNAPPIQETLTELLTFLSLKQEQDIPETVEGKISRLMYYLRSHRCLLVLDNFETILQGGTPHPSTNLGEVTRRSTGAYCVGYEGYGELLKQIGETIHQSCLVLTSREKPPEMGILEGASLPVRSLLLRGLEQTQGQELLNLKGNFQGSAAEWSQLIDYYSGNPLALKIVAATIQNLFDGSISDFLQHSTIVFGNIYNLIEQQFIRLSELEKTVIYWLAIYREAATFRELLADIFPAISVPKLIEILESLEQRSLIEKSAAQFSLLPVVMEYVTEQLLEQICQELCSDLTPVSPPKHHLFQTHALLKAQSKDYIRETQIRFLLQPAIARLLNQLPGQITIEDFLIGLLTKLRGKTSLETGYAGGNVLNLLCQRQTCLQNYDFSHLTIWQAYLQRVNLHNINFAHADLGHSIFAETLGIVFGIAFSPDGTLLATGDAEGVLRLWQVATGQPLLNFTGHIGWVWSVAFSPDGQTLASCSSDKTIRLWSVNTGECQKILQGHTSSIWSVAFSADGQTLASGSDEANVRLWDISTGECRQILSGQTGSILSVAFSADGQTLASGRDDGTIQLWDMNTGECHHVCYGHTDRVWSVAFSGDHTLASGSADRTIRLWDIHNGNCLNILDEHSDRVRSVSFSPDAQTLVSGSDDQTVKLWSVRTGQCLNTLRGHSNSVFSVTYNADGQTLASGSTDQTVRFWHSHTGRCLKTLKGYTNSVFFVVFSPQGDTLASGSTDQTVRLWDLKTSSCSKTFIGHSGWVTSVAFHPQGHLLASSSVDQSVRLWSVSTGKCLKTLLGHRNWVESVTFSPDGEILASSGDDQTIRLWSVSTGECLNIFHGHTSWIWAVAFSLDGKILASSSEDQTIRLWSISTGECLNIFHGHTSKVQSVAFSPDGEILSSGSSDQTIRLWSVSTGECLKTLQGHDNSVWSVAFSPDGEMLVSNSLDQTVKLWNINTGTCRKTLPVLTHTVRSSIALSQQNTEQVKGYIFASGSHNGTIKIWDAQTGQCVKTLHPDKPYKGTNITNVTGITIAQRLALLALGAVET</sequence>
<reference evidence="6 7" key="1">
    <citation type="journal article" date="2020" name="ISME J.">
        <title>Comparative genomics reveals insights into cyanobacterial evolution and habitat adaptation.</title>
        <authorList>
            <person name="Chen M.Y."/>
            <person name="Teng W.K."/>
            <person name="Zhao L."/>
            <person name="Hu C.X."/>
            <person name="Zhou Y.K."/>
            <person name="Han B.P."/>
            <person name="Song L.R."/>
            <person name="Shu W.S."/>
        </authorList>
    </citation>
    <scope>NUCLEOTIDE SEQUENCE [LARGE SCALE GENOMIC DNA]</scope>
    <source>
        <strain evidence="6 7">FACHB-260</strain>
    </source>
</reference>
<proteinExistence type="predicted"/>
<dbReference type="Pfam" id="PF25173">
    <property type="entry name" value="Beta-prop_WDR3_1st"/>
    <property type="match status" value="1"/>
</dbReference>
<feature type="repeat" description="WD" evidence="3">
    <location>
        <begin position="643"/>
        <end position="684"/>
    </location>
</feature>
<dbReference type="InterPro" id="IPR001680">
    <property type="entry name" value="WD40_rpt"/>
</dbReference>
<name>A0ABR8CQW8_9NOST</name>
<dbReference type="InterPro" id="IPR015943">
    <property type="entry name" value="WD40/YVTN_repeat-like_dom_sf"/>
</dbReference>
<dbReference type="Pfam" id="PF00400">
    <property type="entry name" value="WD40"/>
    <property type="match status" value="9"/>
</dbReference>
<keyword evidence="7" id="KW-1185">Reference proteome</keyword>
<evidence type="ECO:0000259" key="5">
    <source>
        <dbReference type="Pfam" id="PF26355"/>
    </source>
</evidence>
<feature type="repeat" description="WD" evidence="3">
    <location>
        <begin position="810"/>
        <end position="851"/>
    </location>
</feature>
<dbReference type="SMART" id="SM00320">
    <property type="entry name" value="WD40"/>
    <property type="match status" value="14"/>
</dbReference>
<dbReference type="EMBL" id="JACJRF010000022">
    <property type="protein sequence ID" value="MBD2345278.1"/>
    <property type="molecule type" value="Genomic_DNA"/>
</dbReference>
<evidence type="ECO:0008006" key="8">
    <source>
        <dbReference type="Google" id="ProtNLM"/>
    </source>
</evidence>
<dbReference type="PRINTS" id="PR00364">
    <property type="entry name" value="DISEASERSIST"/>
</dbReference>